<reference evidence="2" key="1">
    <citation type="submission" date="2016-08" db="EMBL/GenBank/DDBJ databases">
        <title>Sequencing, Assembly and Comparative Genomics of S. aureofaciens ATCC 10762.</title>
        <authorList>
            <person name="Gradnigo J.S."/>
            <person name="Johnson N."/>
            <person name="Somerville G.A."/>
        </authorList>
    </citation>
    <scope>NUCLEOTIDE SEQUENCE [LARGE SCALE GENOMIC DNA]</scope>
    <source>
        <strain evidence="2">ATCC 10762</strain>
    </source>
</reference>
<dbReference type="AlphaFoldDB" id="A0A1E7N4H0"/>
<dbReference type="EMBL" id="JPRF03000032">
    <property type="protein sequence ID" value="OEV35580.1"/>
    <property type="molecule type" value="Genomic_DNA"/>
</dbReference>
<dbReference type="SUPFAM" id="SSF54593">
    <property type="entry name" value="Glyoxalase/Bleomycin resistance protein/Dihydroxybiphenyl dioxygenase"/>
    <property type="match status" value="1"/>
</dbReference>
<organism evidence="2 3">
    <name type="scientific">Kitasatospora aureofaciens</name>
    <name type="common">Streptomyces aureofaciens</name>
    <dbReference type="NCBI Taxonomy" id="1894"/>
    <lineage>
        <taxon>Bacteria</taxon>
        <taxon>Bacillati</taxon>
        <taxon>Actinomycetota</taxon>
        <taxon>Actinomycetes</taxon>
        <taxon>Kitasatosporales</taxon>
        <taxon>Streptomycetaceae</taxon>
        <taxon>Kitasatospora</taxon>
    </lineage>
</organism>
<evidence type="ECO:0000313" key="3">
    <source>
        <dbReference type="Proteomes" id="UP000037395"/>
    </source>
</evidence>
<protein>
    <submittedName>
        <fullName evidence="2">Bleomycin resistance protein</fullName>
    </submittedName>
</protein>
<accession>A0A1E7N4H0</accession>
<feature type="domain" description="Glyoxalase-like" evidence="1">
    <location>
        <begin position="26"/>
        <end position="132"/>
    </location>
</feature>
<dbReference type="Proteomes" id="UP000037395">
    <property type="component" value="Unassembled WGS sequence"/>
</dbReference>
<dbReference type="PANTHER" id="PTHR35908:SF1">
    <property type="entry name" value="CONSERVED PROTEIN"/>
    <property type="match status" value="1"/>
</dbReference>
<comment type="caution">
    <text evidence="2">The sequence shown here is derived from an EMBL/GenBank/DDBJ whole genome shotgun (WGS) entry which is preliminary data.</text>
</comment>
<gene>
    <name evidence="2" type="ORF">HS99_0006575</name>
</gene>
<dbReference type="InterPro" id="IPR041581">
    <property type="entry name" value="Glyoxalase_6"/>
</dbReference>
<dbReference type="KEGG" id="kau:B6264_19340"/>
<sequence>MRGRGIAGWVQRMSDESGAPARFKDLALDARDHEGLADWWCAAIGYVRRQSIDGVELPDGWGVPIVDPGGNGPLIWINPVAEAKTVKNRMHLDVWGDAARLVTLGATVVRGPSGEVHWHVLADPEGNEFCVFAPRDGEVG</sequence>
<evidence type="ECO:0000259" key="1">
    <source>
        <dbReference type="Pfam" id="PF18029"/>
    </source>
</evidence>
<dbReference type="InterPro" id="IPR029068">
    <property type="entry name" value="Glyas_Bleomycin-R_OHBP_Dase"/>
</dbReference>
<dbReference type="Gene3D" id="3.10.180.10">
    <property type="entry name" value="2,3-Dihydroxybiphenyl 1,2-Dioxygenase, domain 1"/>
    <property type="match status" value="1"/>
</dbReference>
<keyword evidence="3" id="KW-1185">Reference proteome</keyword>
<evidence type="ECO:0000313" key="2">
    <source>
        <dbReference type="EMBL" id="OEV35580.1"/>
    </source>
</evidence>
<proteinExistence type="predicted"/>
<dbReference type="PANTHER" id="PTHR35908">
    <property type="entry name" value="HYPOTHETICAL FUSION PROTEIN"/>
    <property type="match status" value="1"/>
</dbReference>
<dbReference type="Pfam" id="PF18029">
    <property type="entry name" value="Glyoxalase_6"/>
    <property type="match status" value="1"/>
</dbReference>
<name>A0A1E7N4H0_KITAU</name>